<evidence type="ECO:0000259" key="2">
    <source>
        <dbReference type="Pfam" id="PF07992"/>
    </source>
</evidence>
<dbReference type="PANTHER" id="PTHR43735">
    <property type="entry name" value="APOPTOSIS-INDUCING FACTOR 1"/>
    <property type="match status" value="1"/>
</dbReference>
<accession>A0AAP0QIX5</accession>
<dbReference type="Pfam" id="PF07992">
    <property type="entry name" value="Pyr_redox_2"/>
    <property type="match status" value="1"/>
</dbReference>
<keyword evidence="4" id="KW-1185">Reference proteome</keyword>
<comment type="caution">
    <text evidence="3">The sequence shown here is derived from an EMBL/GenBank/DDBJ whole genome shotgun (WGS) entry which is preliminary data.</text>
</comment>
<dbReference type="GO" id="GO:0050660">
    <property type="term" value="F:flavin adenine dinucleotide binding"/>
    <property type="evidence" value="ECO:0007669"/>
    <property type="project" value="TreeGrafter"/>
</dbReference>
<evidence type="ECO:0000256" key="1">
    <source>
        <dbReference type="ARBA" id="ARBA00057036"/>
    </source>
</evidence>
<reference evidence="3 4" key="1">
    <citation type="submission" date="2024-05" db="EMBL/GenBank/DDBJ databases">
        <title>Haplotype-resolved chromosome-level genome assembly of Huyou (Citrus changshanensis).</title>
        <authorList>
            <person name="Miao C."/>
            <person name="Chen W."/>
            <person name="Wu Y."/>
            <person name="Wang L."/>
            <person name="Zhao S."/>
            <person name="Grierson D."/>
            <person name="Xu C."/>
            <person name="Chen K."/>
        </authorList>
    </citation>
    <scope>NUCLEOTIDE SEQUENCE [LARGE SCALE GENOMIC DNA]</scope>
    <source>
        <strain evidence="3">01-14</strain>
        <tissue evidence="3">Leaf</tissue>
    </source>
</reference>
<dbReference type="PRINTS" id="PR00368">
    <property type="entry name" value="FADPNR"/>
</dbReference>
<dbReference type="EMBL" id="JBCGBO010000007">
    <property type="protein sequence ID" value="KAK9187476.1"/>
    <property type="molecule type" value="Genomic_DNA"/>
</dbReference>
<gene>
    <name evidence="3" type="ORF">WN944_018871</name>
</gene>
<proteinExistence type="predicted"/>
<organism evidence="3 4">
    <name type="scientific">Citrus x changshan-huyou</name>
    <dbReference type="NCBI Taxonomy" id="2935761"/>
    <lineage>
        <taxon>Eukaryota</taxon>
        <taxon>Viridiplantae</taxon>
        <taxon>Streptophyta</taxon>
        <taxon>Embryophyta</taxon>
        <taxon>Tracheophyta</taxon>
        <taxon>Spermatophyta</taxon>
        <taxon>Magnoliopsida</taxon>
        <taxon>eudicotyledons</taxon>
        <taxon>Gunneridae</taxon>
        <taxon>Pentapetalae</taxon>
        <taxon>rosids</taxon>
        <taxon>malvids</taxon>
        <taxon>Sapindales</taxon>
        <taxon>Rutaceae</taxon>
        <taxon>Aurantioideae</taxon>
        <taxon>Citrus</taxon>
    </lineage>
</organism>
<feature type="domain" description="FAD/NAD(P)-binding" evidence="2">
    <location>
        <begin position="17"/>
        <end position="277"/>
    </location>
</feature>
<dbReference type="GO" id="GO:0005737">
    <property type="term" value="C:cytoplasm"/>
    <property type="evidence" value="ECO:0007669"/>
    <property type="project" value="TreeGrafter"/>
</dbReference>
<dbReference type="InterPro" id="IPR023753">
    <property type="entry name" value="FAD/NAD-binding_dom"/>
</dbReference>
<comment type="function">
    <text evidence="1">Putative FAD-dependent oxidoreductase.</text>
</comment>
<dbReference type="SUPFAM" id="SSF51905">
    <property type="entry name" value="FAD/NAD(P)-binding domain"/>
    <property type="match status" value="1"/>
</dbReference>
<sequence length="409" mass="44653">MCVWLWGSTAAGLVQKKKVVVIGGGVGGSLLAYHIQSFADVVLIDEKEYFEITWASLRAVVEPSFAVRSVINHSDYLSNVEIVVSTAVSITDTEVVTAGGQTFVYDYVVVATGHVESVPKSRTERLSQYEKEFEKLKSANSVLVVGGGPTGVELAGEIAVDFPDKKVILVHRGPKLLEFVGSRASQIALDWLTSKKVEVILNQSVTLNTISDGRIETSPGETINADCHFMCTGIAMASSWLRETILKDSLDSRGRLMVYENLRVRGFKNVFAIGDITDIPVGIGVVSCLGQVTNPSHLFGFGLGKEVEAGSFCLRLTQLMYEIKQGYLAQKHALVTTKNLKKLMMGRNKGTMATYKPGYPIALVSLGRREGVAHFPFLTISGRIPSWFKSRDLFVGKTRKQLGLKPTVT</sequence>
<dbReference type="Gene3D" id="3.50.50.100">
    <property type="match status" value="1"/>
</dbReference>
<dbReference type="InterPro" id="IPR036188">
    <property type="entry name" value="FAD/NAD-bd_sf"/>
</dbReference>
<dbReference type="PANTHER" id="PTHR43735:SF19">
    <property type="entry name" value="FAD_NAD(P)-BINDING DOMAIN-CONTAINING PROTEIN"/>
    <property type="match status" value="1"/>
</dbReference>
<evidence type="ECO:0000313" key="4">
    <source>
        <dbReference type="Proteomes" id="UP001428341"/>
    </source>
</evidence>
<evidence type="ECO:0000313" key="3">
    <source>
        <dbReference type="EMBL" id="KAK9187476.1"/>
    </source>
</evidence>
<dbReference type="AlphaFoldDB" id="A0AAP0QIX5"/>
<protein>
    <recommendedName>
        <fullName evidence="2">FAD/NAD(P)-binding domain-containing protein</fullName>
    </recommendedName>
</protein>
<dbReference type="FunFam" id="3.50.50.100:FF:000006">
    <property type="entry name" value="apoptosis-inducing factor 2"/>
    <property type="match status" value="1"/>
</dbReference>
<name>A0AAP0QIX5_9ROSI</name>
<dbReference type="GO" id="GO:0004174">
    <property type="term" value="F:electron-transferring-flavoprotein dehydrogenase activity"/>
    <property type="evidence" value="ECO:0007669"/>
    <property type="project" value="TreeGrafter"/>
</dbReference>
<dbReference type="Proteomes" id="UP001428341">
    <property type="component" value="Unassembled WGS sequence"/>
</dbReference>